<feature type="transmembrane region" description="Helical" evidence="12">
    <location>
        <begin position="299"/>
        <end position="326"/>
    </location>
</feature>
<comment type="function">
    <text evidence="1">Mediates high-affinity intracellular uptake of the rare oligo-element molybdenum.</text>
</comment>
<feature type="transmembrane region" description="Helical" evidence="12">
    <location>
        <begin position="439"/>
        <end position="461"/>
    </location>
</feature>
<dbReference type="Proteomes" id="UP000095287">
    <property type="component" value="Unplaced"/>
</dbReference>
<dbReference type="GO" id="GO:0015098">
    <property type="term" value="F:molybdate ion transmembrane transporter activity"/>
    <property type="evidence" value="ECO:0007669"/>
    <property type="project" value="InterPro"/>
</dbReference>
<name>A0A1I7ZX49_9BILA</name>
<evidence type="ECO:0000256" key="6">
    <source>
        <dbReference type="ARBA" id="ARBA00022692"/>
    </source>
</evidence>
<sequence>MLLLQVRLAETTYVVKEGTRRNGTIASTWRLSFCRLEQHNHRSAVPMAVNLVASGLGVFFAAFAAIALFLFKLSDVHSDAAQRNVQFRYLQRKFIVPYLIVLFAESLQAPYLYVLYHSYGFQPTQIGVIYVMGLVSNAISSLYTLNLLSKCGRRLLCLVCVGAGSVACLLKFSDSYLILLISRILDGFCSATITLPFHQWYTHEHLFTFDFPREWVLATFGIISVASGFLSIAAGFFSDALEVGTGITAFPFFGSTVLFLIGGFYVGGTWKENRLLAEMREPMSTVCRRAIGVYKNNPIALVLSVIHCFFEATIVMFIFVWTPLFLHCRHFSSTRLKYGAVYATFMGASLFGTVVYRMVARRVSTSNILIASTSAAFFSTFVAVQAIPYDASQWSLSNLIQLLIAFSIFEAAIGVYLPIMSQLQSDIYPAERRTALLSLVRIPMSFVAACGILLFNSTAIYGELHLLKAMCILTALALILAILLHTVLQRKGVRRNDPDHLILSPSDQI</sequence>
<feature type="transmembrane region" description="Helical" evidence="12">
    <location>
        <begin position="249"/>
        <end position="270"/>
    </location>
</feature>
<evidence type="ECO:0000256" key="8">
    <source>
        <dbReference type="ARBA" id="ARBA00023065"/>
    </source>
</evidence>
<evidence type="ECO:0000256" key="5">
    <source>
        <dbReference type="ARBA" id="ARBA00022475"/>
    </source>
</evidence>
<keyword evidence="5" id="KW-1003">Cell membrane</keyword>
<feature type="transmembrane region" description="Helical" evidence="12">
    <location>
        <begin position="215"/>
        <end position="237"/>
    </location>
</feature>
<evidence type="ECO:0000313" key="13">
    <source>
        <dbReference type="Proteomes" id="UP000095287"/>
    </source>
</evidence>
<dbReference type="PANTHER" id="PTHR23516:SF1">
    <property type="entry name" value="MOLYBDATE-ANION TRANSPORTER"/>
    <property type="match status" value="1"/>
</dbReference>
<protein>
    <recommendedName>
        <fullName evidence="3">Molybdate-anion transporter</fullName>
    </recommendedName>
    <alternativeName>
        <fullName evidence="10">Major facilitator superfamily domain-containing protein 5</fullName>
    </alternativeName>
    <alternativeName>
        <fullName evidence="11">Molybdate transporter 2 homolog</fullName>
    </alternativeName>
</protein>
<dbReference type="SUPFAM" id="SSF103473">
    <property type="entry name" value="MFS general substrate transporter"/>
    <property type="match status" value="1"/>
</dbReference>
<feature type="transmembrane region" description="Helical" evidence="12">
    <location>
        <begin position="399"/>
        <end position="419"/>
    </location>
</feature>
<keyword evidence="7 12" id="KW-1133">Transmembrane helix</keyword>
<keyword evidence="4" id="KW-0813">Transport</keyword>
<evidence type="ECO:0000256" key="2">
    <source>
        <dbReference type="ARBA" id="ARBA00004651"/>
    </source>
</evidence>
<evidence type="ECO:0000256" key="12">
    <source>
        <dbReference type="SAM" id="Phobius"/>
    </source>
</evidence>
<feature type="transmembrane region" description="Helical" evidence="12">
    <location>
        <begin position="128"/>
        <end position="148"/>
    </location>
</feature>
<feature type="transmembrane region" description="Helical" evidence="12">
    <location>
        <begin position="467"/>
        <end position="488"/>
    </location>
</feature>
<feature type="transmembrane region" description="Helical" evidence="12">
    <location>
        <begin position="51"/>
        <end position="73"/>
    </location>
</feature>
<evidence type="ECO:0000256" key="4">
    <source>
        <dbReference type="ARBA" id="ARBA00022448"/>
    </source>
</evidence>
<accession>A0A1I7ZX49</accession>
<evidence type="ECO:0000256" key="9">
    <source>
        <dbReference type="ARBA" id="ARBA00023136"/>
    </source>
</evidence>
<dbReference type="Pfam" id="PF05631">
    <property type="entry name" value="MFS_5"/>
    <property type="match status" value="1"/>
</dbReference>
<keyword evidence="6 12" id="KW-0812">Transmembrane</keyword>
<comment type="subcellular location">
    <subcellularLocation>
        <location evidence="2">Cell membrane</location>
        <topology evidence="2">Multi-pass membrane protein</topology>
    </subcellularLocation>
</comment>
<evidence type="ECO:0000256" key="1">
    <source>
        <dbReference type="ARBA" id="ARBA00003019"/>
    </source>
</evidence>
<dbReference type="GO" id="GO:0005886">
    <property type="term" value="C:plasma membrane"/>
    <property type="evidence" value="ECO:0007669"/>
    <property type="project" value="UniProtKB-SubCell"/>
</dbReference>
<dbReference type="WBParaSite" id="L893_g30783.t2">
    <property type="protein sequence ID" value="L893_g30783.t2"/>
    <property type="gene ID" value="L893_g30783"/>
</dbReference>
<feature type="transmembrane region" description="Helical" evidence="12">
    <location>
        <begin position="368"/>
        <end position="387"/>
    </location>
</feature>
<evidence type="ECO:0000256" key="7">
    <source>
        <dbReference type="ARBA" id="ARBA00022989"/>
    </source>
</evidence>
<keyword evidence="13" id="KW-1185">Reference proteome</keyword>
<keyword evidence="8" id="KW-0406">Ion transport</keyword>
<evidence type="ECO:0000313" key="14">
    <source>
        <dbReference type="WBParaSite" id="L893_g30783.t2"/>
    </source>
</evidence>
<reference evidence="14" key="1">
    <citation type="submission" date="2016-11" db="UniProtKB">
        <authorList>
            <consortium name="WormBaseParasite"/>
        </authorList>
    </citation>
    <scope>IDENTIFICATION</scope>
</reference>
<evidence type="ECO:0000256" key="11">
    <source>
        <dbReference type="ARBA" id="ARBA00032555"/>
    </source>
</evidence>
<dbReference type="AlphaFoldDB" id="A0A1I7ZX49"/>
<organism evidence="13 14">
    <name type="scientific">Steinernema glaseri</name>
    <dbReference type="NCBI Taxonomy" id="37863"/>
    <lineage>
        <taxon>Eukaryota</taxon>
        <taxon>Metazoa</taxon>
        <taxon>Ecdysozoa</taxon>
        <taxon>Nematoda</taxon>
        <taxon>Chromadorea</taxon>
        <taxon>Rhabditida</taxon>
        <taxon>Tylenchina</taxon>
        <taxon>Panagrolaimomorpha</taxon>
        <taxon>Strongyloidoidea</taxon>
        <taxon>Steinernematidae</taxon>
        <taxon>Steinernema</taxon>
    </lineage>
</organism>
<feature type="transmembrane region" description="Helical" evidence="12">
    <location>
        <begin position="338"/>
        <end position="356"/>
    </location>
</feature>
<dbReference type="Gene3D" id="1.20.1250.20">
    <property type="entry name" value="MFS general substrate transporter like domains"/>
    <property type="match status" value="1"/>
</dbReference>
<dbReference type="InterPro" id="IPR008509">
    <property type="entry name" value="MOT2/MFSD5"/>
</dbReference>
<evidence type="ECO:0000256" key="10">
    <source>
        <dbReference type="ARBA" id="ARBA00030646"/>
    </source>
</evidence>
<dbReference type="PANTHER" id="PTHR23516">
    <property type="entry name" value="SAM (S-ADENOSYL METHIONINE) TRANSPORTER"/>
    <property type="match status" value="1"/>
</dbReference>
<proteinExistence type="predicted"/>
<keyword evidence="9 12" id="KW-0472">Membrane</keyword>
<feature type="transmembrane region" description="Helical" evidence="12">
    <location>
        <begin position="94"/>
        <end position="116"/>
    </location>
</feature>
<dbReference type="InterPro" id="IPR036259">
    <property type="entry name" value="MFS_trans_sf"/>
</dbReference>
<evidence type="ECO:0000256" key="3">
    <source>
        <dbReference type="ARBA" id="ARBA00021242"/>
    </source>
</evidence>
<dbReference type="GO" id="GO:0006811">
    <property type="term" value="P:monoatomic ion transport"/>
    <property type="evidence" value="ECO:0007669"/>
    <property type="project" value="UniProtKB-KW"/>
</dbReference>